<dbReference type="GO" id="GO:0035861">
    <property type="term" value="C:site of double-strand break"/>
    <property type="evidence" value="ECO:0007669"/>
    <property type="project" value="TreeGrafter"/>
</dbReference>
<dbReference type="SUPFAM" id="SSF50249">
    <property type="entry name" value="Nucleic acid-binding proteins"/>
    <property type="match status" value="1"/>
</dbReference>
<dbReference type="Pfam" id="PF15793">
    <property type="entry name" value="SHLD2_C"/>
    <property type="match status" value="1"/>
</dbReference>
<evidence type="ECO:0000313" key="6">
    <source>
        <dbReference type="Proteomes" id="UP000261660"/>
    </source>
</evidence>
<evidence type="ECO:0000259" key="3">
    <source>
        <dbReference type="Pfam" id="PF21669"/>
    </source>
</evidence>
<feature type="domain" description="Shieldin complex subunit 2 C-terminal" evidence="2">
    <location>
        <begin position="588"/>
        <end position="755"/>
    </location>
</feature>
<dbReference type="FunCoup" id="A0A3Q3E2E0">
    <property type="interactions" value="595"/>
</dbReference>
<dbReference type="InterPro" id="IPR053944">
    <property type="entry name" value="SHLD2_OB2"/>
</dbReference>
<sequence length="759" mass="83096">MCDKRKIHIFLGAPTASSDQAGVLEARMGEEERPPAKWRHLELTWQDGCLKPSTDKAGNQGNLSSSEEEAPGRVEPRGQKEEVGSDMSSKPNLGRDNQCSASIHEYLESCFPTARTQPKSPKCSKHQSSSTVPLLSNQSQYLTTWTLSQALILRGRQHRIQSATSPEKTLTPQTPPKDTQTAASASSSTPELFSPVTSTPGDSAELFSQPCPSLRAEEGGIVVEVTTEGVLCSQEVEQQVSRSPQNSPSGSPDVKKAHVSENRRTETSEVPLENKIITGLRGTPTLLSRCDKRGVCYSVLVTVVHPCHLKEVKVKSGAAAGSFVPLASIVVTDQSGVEMKVVLWRRAAFWVLTVSPGDILLITGLQVNEDRWRGETVLQSTFSSKLLNLGPITASTSPAAPQRVDACSLNSLCCFLRERRPLLVSSKLCPPQDLNRLPYVPLRSLRVNTLVHALLRVTHTHISTDWRSEAESRCRAAVQLKAVLTVEQPDGQHGTLLLWGAAVDWLPRVNRDTAAVWDFRVLLVRDSLTSEVLELHSTPWSSLQALDLADRRAQNFLQPQPTRPGNSSLELDLDTLLSQKYSGEVELRVQVIAFQFQDYPPSQDAPQPVLNSSTSLDDILVALSGDITYTGCGRCSAELDTDANGIYLPCYPCLPHTAVRRYYRPGMLTVSGRSSSQVCVKVPPVPLQKVLEAPPDKLNKSSAPGSEVKHIQVAAEKIQTLLSPPKKTFILTVRSHFLCDENSVPINQDFTLLDLLFPS</sequence>
<feature type="region of interest" description="Disordered" evidence="1">
    <location>
        <begin position="158"/>
        <end position="209"/>
    </location>
</feature>
<evidence type="ECO:0000313" key="5">
    <source>
        <dbReference type="Ensembl" id="ENSLBEP00000000086.1"/>
    </source>
</evidence>
<evidence type="ECO:0000259" key="4">
    <source>
        <dbReference type="Pfam" id="PF22779"/>
    </source>
</evidence>
<keyword evidence="6" id="KW-1185">Reference proteome</keyword>
<accession>A0A3Q3E2E0</accession>
<feature type="compositionally biased region" description="Basic and acidic residues" evidence="1">
    <location>
        <begin position="253"/>
        <end position="267"/>
    </location>
</feature>
<feature type="compositionally biased region" description="Polar residues" evidence="1">
    <location>
        <begin position="160"/>
        <end position="181"/>
    </location>
</feature>
<dbReference type="AlphaFoldDB" id="A0A3Q3E2E0"/>
<feature type="compositionally biased region" description="Polar residues" evidence="1">
    <location>
        <begin position="236"/>
        <end position="250"/>
    </location>
</feature>
<evidence type="ECO:0000259" key="2">
    <source>
        <dbReference type="Pfam" id="PF15793"/>
    </source>
</evidence>
<dbReference type="Proteomes" id="UP000261660">
    <property type="component" value="Unplaced"/>
</dbReference>
<feature type="compositionally biased region" description="Polar residues" evidence="1">
    <location>
        <begin position="56"/>
        <end position="65"/>
    </location>
</feature>
<dbReference type="GeneTree" id="ENSGT00390000003133"/>
<feature type="region of interest" description="Disordered" evidence="1">
    <location>
        <begin position="236"/>
        <end position="270"/>
    </location>
</feature>
<feature type="domain" description="Shieldin complex subunit 2 second OB fold" evidence="4">
    <location>
        <begin position="446"/>
        <end position="531"/>
    </location>
</feature>
<evidence type="ECO:0000256" key="1">
    <source>
        <dbReference type="SAM" id="MobiDB-lite"/>
    </source>
</evidence>
<dbReference type="Pfam" id="PF21669">
    <property type="entry name" value="SHLD2_OB1"/>
    <property type="match status" value="1"/>
</dbReference>
<feature type="compositionally biased region" description="Basic and acidic residues" evidence="1">
    <location>
        <begin position="70"/>
        <end position="83"/>
    </location>
</feature>
<name>A0A3Q3E2E0_9LABR</name>
<protein>
    <submittedName>
        <fullName evidence="5">Shieldin complex subunit 2</fullName>
    </submittedName>
</protein>
<dbReference type="InterPro" id="IPR012340">
    <property type="entry name" value="NA-bd_OB-fold"/>
</dbReference>
<dbReference type="GO" id="GO:0005634">
    <property type="term" value="C:nucleus"/>
    <property type="evidence" value="ECO:0007669"/>
    <property type="project" value="TreeGrafter"/>
</dbReference>
<dbReference type="PANTHER" id="PTHR14495:SF2">
    <property type="entry name" value="SHIELDIN COMPLEX SUBUNIT 2"/>
    <property type="match status" value="1"/>
</dbReference>
<dbReference type="Gene3D" id="2.40.50.140">
    <property type="entry name" value="Nucleic acid-binding proteins"/>
    <property type="match status" value="1"/>
</dbReference>
<dbReference type="InParanoid" id="A0A3Q3E2E0"/>
<reference evidence="5" key="1">
    <citation type="submission" date="2025-08" db="UniProtKB">
        <authorList>
            <consortium name="Ensembl"/>
        </authorList>
    </citation>
    <scope>IDENTIFICATION</scope>
</reference>
<dbReference type="PANTHER" id="PTHR14495">
    <property type="entry name" value="SHIELDIN COMPLEX SUBUNIT 2"/>
    <property type="match status" value="1"/>
</dbReference>
<dbReference type="InterPro" id="IPR029715">
    <property type="entry name" value="FAM35A"/>
</dbReference>
<organism evidence="5 6">
    <name type="scientific">Labrus bergylta</name>
    <name type="common">ballan wrasse</name>
    <dbReference type="NCBI Taxonomy" id="56723"/>
    <lineage>
        <taxon>Eukaryota</taxon>
        <taxon>Metazoa</taxon>
        <taxon>Chordata</taxon>
        <taxon>Craniata</taxon>
        <taxon>Vertebrata</taxon>
        <taxon>Euteleostomi</taxon>
        <taxon>Actinopterygii</taxon>
        <taxon>Neopterygii</taxon>
        <taxon>Teleostei</taxon>
        <taxon>Neoteleostei</taxon>
        <taxon>Acanthomorphata</taxon>
        <taxon>Eupercaria</taxon>
        <taxon>Labriformes</taxon>
        <taxon>Labridae</taxon>
        <taxon>Labrus</taxon>
    </lineage>
</organism>
<feature type="region of interest" description="Disordered" evidence="1">
    <location>
        <begin position="114"/>
        <end position="135"/>
    </location>
</feature>
<dbReference type="STRING" id="56723.ENSLBEP00000000086"/>
<feature type="domain" description="Shieldin complex subunit 2 first OB fold" evidence="3">
    <location>
        <begin position="280"/>
        <end position="413"/>
    </location>
</feature>
<dbReference type="InterPro" id="IPR031589">
    <property type="entry name" value="SHLD2_C"/>
</dbReference>
<dbReference type="Ensembl" id="ENSLBET00000000088.1">
    <property type="protein sequence ID" value="ENSLBEP00000000086.1"/>
    <property type="gene ID" value="ENSLBEG00000000077.1"/>
</dbReference>
<dbReference type="Pfam" id="PF22779">
    <property type="entry name" value="OB_SHLD2_2nd"/>
    <property type="match status" value="1"/>
</dbReference>
<dbReference type="InterPro" id="IPR049507">
    <property type="entry name" value="SHLD2_OB1"/>
</dbReference>
<dbReference type="GO" id="GO:0010569">
    <property type="term" value="P:regulation of double-strand break repair via homologous recombination"/>
    <property type="evidence" value="ECO:0007669"/>
    <property type="project" value="TreeGrafter"/>
</dbReference>
<feature type="compositionally biased region" description="Polar residues" evidence="1">
    <location>
        <begin position="86"/>
        <end position="97"/>
    </location>
</feature>
<feature type="compositionally biased region" description="Polar residues" evidence="1">
    <location>
        <begin position="189"/>
        <end position="201"/>
    </location>
</feature>
<feature type="region of interest" description="Disordered" evidence="1">
    <location>
        <begin position="49"/>
        <end position="97"/>
    </location>
</feature>
<proteinExistence type="predicted"/>
<feature type="compositionally biased region" description="Polar residues" evidence="1">
    <location>
        <begin position="126"/>
        <end position="135"/>
    </location>
</feature>
<reference evidence="5" key="2">
    <citation type="submission" date="2025-09" db="UniProtKB">
        <authorList>
            <consortium name="Ensembl"/>
        </authorList>
    </citation>
    <scope>IDENTIFICATION</scope>
</reference>